<dbReference type="InterPro" id="IPR023561">
    <property type="entry name" value="Carbonic_anhydrase_a-class"/>
</dbReference>
<dbReference type="PROSITE" id="PS00162">
    <property type="entry name" value="ALPHA_CA_1"/>
    <property type="match status" value="1"/>
</dbReference>
<keyword evidence="2 4" id="KW-0479">Metal-binding</keyword>
<dbReference type="EMBL" id="CAUEEQ010013733">
    <property type="protein sequence ID" value="CAJ0937747.1"/>
    <property type="molecule type" value="Genomic_DNA"/>
</dbReference>
<evidence type="ECO:0000256" key="3">
    <source>
        <dbReference type="ARBA" id="ARBA00022833"/>
    </source>
</evidence>
<evidence type="ECO:0000313" key="6">
    <source>
        <dbReference type="EMBL" id="CAJ0937747.1"/>
    </source>
</evidence>
<dbReference type="Pfam" id="PF00194">
    <property type="entry name" value="Carb_anhydrase"/>
    <property type="match status" value="2"/>
</dbReference>
<comment type="catalytic activity">
    <reaction evidence="4">
        <text>hydrogencarbonate + H(+) = CO2 + H2O</text>
        <dbReference type="Rhea" id="RHEA:10748"/>
        <dbReference type="ChEBI" id="CHEBI:15377"/>
        <dbReference type="ChEBI" id="CHEBI:15378"/>
        <dbReference type="ChEBI" id="CHEBI:16526"/>
        <dbReference type="ChEBI" id="CHEBI:17544"/>
        <dbReference type="EC" id="4.2.1.1"/>
    </reaction>
</comment>
<dbReference type="InterPro" id="IPR001148">
    <property type="entry name" value="CA_dom"/>
</dbReference>
<gene>
    <name evidence="6" type="ORF">RIMI_LOCUS7297110</name>
</gene>
<dbReference type="SMART" id="SM01057">
    <property type="entry name" value="Carb_anhydrase"/>
    <property type="match status" value="1"/>
</dbReference>
<dbReference type="InterPro" id="IPR018338">
    <property type="entry name" value="Carbonic_anhydrase_a-class_CS"/>
</dbReference>
<protein>
    <recommendedName>
        <fullName evidence="4">Carbonic anhydrase</fullName>
        <ecNumber evidence="4">4.2.1.1</ecNumber>
    </recommendedName>
</protein>
<dbReference type="SUPFAM" id="SSF51069">
    <property type="entry name" value="Carbonic anhydrase"/>
    <property type="match status" value="1"/>
</dbReference>
<evidence type="ECO:0000256" key="1">
    <source>
        <dbReference type="ARBA" id="ARBA00010718"/>
    </source>
</evidence>
<comment type="similarity">
    <text evidence="1 4">Belongs to the alpha-carbonic anhydrase family.</text>
</comment>
<keyword evidence="4" id="KW-0456">Lyase</keyword>
<evidence type="ECO:0000256" key="2">
    <source>
        <dbReference type="ARBA" id="ARBA00022723"/>
    </source>
</evidence>
<reference evidence="6" key="1">
    <citation type="submission" date="2023-07" db="EMBL/GenBank/DDBJ databases">
        <authorList>
            <person name="Stuckert A."/>
        </authorList>
    </citation>
    <scope>NUCLEOTIDE SEQUENCE</scope>
</reference>
<feature type="domain" description="Alpha-carbonic anhydrase" evidence="5">
    <location>
        <begin position="39"/>
        <end position="260"/>
    </location>
</feature>
<dbReference type="Gene3D" id="3.10.200.10">
    <property type="entry name" value="Alpha carbonic anhydrase"/>
    <property type="match status" value="1"/>
</dbReference>
<evidence type="ECO:0000259" key="5">
    <source>
        <dbReference type="PROSITE" id="PS51144"/>
    </source>
</evidence>
<accession>A0ABN9LAW9</accession>
<name>A0ABN9LAW9_9NEOB</name>
<keyword evidence="3 4" id="KW-0862">Zinc</keyword>
<dbReference type="PROSITE" id="PS51144">
    <property type="entry name" value="ALPHA_CA_2"/>
    <property type="match status" value="1"/>
</dbReference>
<comment type="cofactor">
    <cofactor evidence="4">
        <name>Zn(2+)</name>
        <dbReference type="ChEBI" id="CHEBI:29105"/>
    </cofactor>
</comment>
<proteinExistence type="inferred from homology"/>
<evidence type="ECO:0000256" key="4">
    <source>
        <dbReference type="RuleBase" id="RU367011"/>
    </source>
</evidence>
<comment type="caution">
    <text evidence="6">The sequence shown here is derived from an EMBL/GenBank/DDBJ whole genome shotgun (WGS) entry which is preliminary data.</text>
</comment>
<dbReference type="PANTHER" id="PTHR18952">
    <property type="entry name" value="CARBONIC ANHYDRASE"/>
    <property type="match status" value="1"/>
</dbReference>
<dbReference type="PANTHER" id="PTHR18952:SF25">
    <property type="entry name" value="CARBONIC ANHYDRASE 5B, MITOCHONDRIAL-RELATED"/>
    <property type="match status" value="1"/>
</dbReference>
<dbReference type="Proteomes" id="UP001176940">
    <property type="component" value="Unassembled WGS sequence"/>
</dbReference>
<comment type="function">
    <text evidence="4">Reversible hydration of carbon dioxide.</text>
</comment>
<dbReference type="InterPro" id="IPR036398">
    <property type="entry name" value="CA_dom_sf"/>
</dbReference>
<evidence type="ECO:0000313" key="7">
    <source>
        <dbReference type="Proteomes" id="UP001176940"/>
    </source>
</evidence>
<dbReference type="EC" id="4.2.1.1" evidence="4"/>
<organism evidence="6 7">
    <name type="scientific">Ranitomeya imitator</name>
    <name type="common">mimic poison frog</name>
    <dbReference type="NCBI Taxonomy" id="111125"/>
    <lineage>
        <taxon>Eukaryota</taxon>
        <taxon>Metazoa</taxon>
        <taxon>Chordata</taxon>
        <taxon>Craniata</taxon>
        <taxon>Vertebrata</taxon>
        <taxon>Euteleostomi</taxon>
        <taxon>Amphibia</taxon>
        <taxon>Batrachia</taxon>
        <taxon>Anura</taxon>
        <taxon>Neobatrachia</taxon>
        <taxon>Hyloidea</taxon>
        <taxon>Dendrobatidae</taxon>
        <taxon>Dendrobatinae</taxon>
        <taxon>Ranitomeya</taxon>
    </lineage>
</organism>
<keyword evidence="7" id="KW-1185">Reference proteome</keyword>
<sequence length="260" mass="29317">MATRGCRRLLAQLLAPGWTGRTPRPSSPCPVPSRACNISACSYKLRNVDLHPLWKGPLDISRGIPPVPYLDIRVRDSVFHPGISRLSLRSMIPTRVFTFGTMDIRLPVVSGGPLENPFRLKQFHFHWGADNNWGSEHTVDSKVFPAELHLVHWNCTRYRDVRGGHHGGQRLGGYRHIPKGNDPSSVQGKRLFLTSSHGDADVLSPQLGRHNEKLQKLVDILPSVRYKDALTEFNYFDPSCLLPTCSDYWTYSGSLTTPRR</sequence>